<accession>A0A840YLC1</accession>
<dbReference type="RefSeq" id="WP_184085936.1">
    <property type="nucleotide sequence ID" value="NZ_JACIJF010000003.1"/>
</dbReference>
<dbReference type="Gene3D" id="1.20.1050.10">
    <property type="match status" value="1"/>
</dbReference>
<dbReference type="Gene3D" id="3.40.30.10">
    <property type="entry name" value="Glutaredoxin"/>
    <property type="match status" value="1"/>
</dbReference>
<dbReference type="Pfam" id="PF13417">
    <property type="entry name" value="GST_N_3"/>
    <property type="match status" value="1"/>
</dbReference>
<sequence length="244" mass="26977">MTAPPDPILYSFRRCPYAMRARLAMAISGTRCELREVALRSKPGAMLAASPKGTVPVLVLPDGAVIDESLDIMRWALAARDPEQWLARDDAALIALTETRFKPDLDRYKYPERYAVDPHDYREGGVAFLREIDARLEAGGQLCGRARGLADAAIIPFVRQFAAVDQAWFDTLPLPRLHAWLSDHLTSDLFNTIMVRMRPWSPGDVPTFLPMGRPATQGSGPVGARPRSAALILETASKLPADWI</sequence>
<evidence type="ECO:0000313" key="2">
    <source>
        <dbReference type="EMBL" id="MBB5710216.1"/>
    </source>
</evidence>
<dbReference type="Pfam" id="PF13410">
    <property type="entry name" value="GST_C_2"/>
    <property type="match status" value="1"/>
</dbReference>
<dbReference type="GO" id="GO:0016740">
    <property type="term" value="F:transferase activity"/>
    <property type="evidence" value="ECO:0007669"/>
    <property type="project" value="UniProtKB-KW"/>
</dbReference>
<dbReference type="PANTHER" id="PTHR43968:SF6">
    <property type="entry name" value="GLUTATHIONE S-TRANSFERASE OMEGA"/>
    <property type="match status" value="1"/>
</dbReference>
<evidence type="ECO:0000259" key="1">
    <source>
        <dbReference type="PROSITE" id="PS50404"/>
    </source>
</evidence>
<dbReference type="SUPFAM" id="SSF52833">
    <property type="entry name" value="Thioredoxin-like"/>
    <property type="match status" value="1"/>
</dbReference>
<dbReference type="GO" id="GO:0005737">
    <property type="term" value="C:cytoplasm"/>
    <property type="evidence" value="ECO:0007669"/>
    <property type="project" value="TreeGrafter"/>
</dbReference>
<dbReference type="SUPFAM" id="SSF47616">
    <property type="entry name" value="GST C-terminal domain-like"/>
    <property type="match status" value="1"/>
</dbReference>
<keyword evidence="3" id="KW-1185">Reference proteome</keyword>
<dbReference type="EMBL" id="JACIJF010000003">
    <property type="protein sequence ID" value="MBB5710216.1"/>
    <property type="molecule type" value="Genomic_DNA"/>
</dbReference>
<dbReference type="PANTHER" id="PTHR43968">
    <property type="match status" value="1"/>
</dbReference>
<organism evidence="2 3">
    <name type="scientific">Sphingomonas xinjiangensis</name>
    <dbReference type="NCBI Taxonomy" id="643568"/>
    <lineage>
        <taxon>Bacteria</taxon>
        <taxon>Pseudomonadati</taxon>
        <taxon>Pseudomonadota</taxon>
        <taxon>Alphaproteobacteria</taxon>
        <taxon>Sphingomonadales</taxon>
        <taxon>Sphingomonadaceae</taxon>
        <taxon>Sphingomonas</taxon>
    </lineage>
</organism>
<dbReference type="InterPro" id="IPR036282">
    <property type="entry name" value="Glutathione-S-Trfase_C_sf"/>
</dbReference>
<dbReference type="Proteomes" id="UP000527143">
    <property type="component" value="Unassembled WGS sequence"/>
</dbReference>
<dbReference type="InterPro" id="IPR004045">
    <property type="entry name" value="Glutathione_S-Trfase_N"/>
</dbReference>
<dbReference type="CDD" id="cd03196">
    <property type="entry name" value="GST_C_5"/>
    <property type="match status" value="1"/>
</dbReference>
<dbReference type="InterPro" id="IPR050983">
    <property type="entry name" value="GST_Omega/HSP26"/>
</dbReference>
<feature type="domain" description="GST N-terminal" evidence="1">
    <location>
        <begin position="5"/>
        <end position="84"/>
    </location>
</feature>
<dbReference type="InterPro" id="IPR036249">
    <property type="entry name" value="Thioredoxin-like_sf"/>
</dbReference>
<dbReference type="CDD" id="cd03060">
    <property type="entry name" value="GST_N_Omega_like"/>
    <property type="match status" value="1"/>
</dbReference>
<reference evidence="2 3" key="1">
    <citation type="submission" date="2020-08" db="EMBL/GenBank/DDBJ databases">
        <title>Genomic Encyclopedia of Type Strains, Phase IV (KMG-IV): sequencing the most valuable type-strain genomes for metagenomic binning, comparative biology and taxonomic classification.</title>
        <authorList>
            <person name="Goeker M."/>
        </authorList>
    </citation>
    <scope>NUCLEOTIDE SEQUENCE [LARGE SCALE GENOMIC DNA]</scope>
    <source>
        <strain evidence="2 3">DSM 26736</strain>
    </source>
</reference>
<name>A0A840YLC1_9SPHN</name>
<evidence type="ECO:0000313" key="3">
    <source>
        <dbReference type="Proteomes" id="UP000527143"/>
    </source>
</evidence>
<keyword evidence="2" id="KW-0808">Transferase</keyword>
<gene>
    <name evidence="2" type="ORF">FHT02_001444</name>
</gene>
<dbReference type="AlphaFoldDB" id="A0A840YLC1"/>
<protein>
    <submittedName>
        <fullName evidence="2">Glutathione S-transferase</fullName>
    </submittedName>
</protein>
<proteinExistence type="predicted"/>
<dbReference type="PROSITE" id="PS50404">
    <property type="entry name" value="GST_NTER"/>
    <property type="match status" value="1"/>
</dbReference>
<comment type="caution">
    <text evidence="2">The sequence shown here is derived from an EMBL/GenBank/DDBJ whole genome shotgun (WGS) entry which is preliminary data.</text>
</comment>